<dbReference type="EMBL" id="JAIZAY010000006">
    <property type="protein sequence ID" value="KAJ8040920.1"/>
    <property type="molecule type" value="Genomic_DNA"/>
</dbReference>
<evidence type="ECO:0000256" key="1">
    <source>
        <dbReference type="ARBA" id="ARBA00022729"/>
    </source>
</evidence>
<feature type="disulfide bond" evidence="6">
    <location>
        <begin position="203"/>
        <end position="213"/>
    </location>
</feature>
<feature type="chain" id="PRO_5040153097" evidence="7">
    <location>
        <begin position="18"/>
        <end position="1606"/>
    </location>
</feature>
<dbReference type="SUPFAM" id="SSF56487">
    <property type="entry name" value="SRCR-like"/>
    <property type="match status" value="15"/>
</dbReference>
<feature type="domain" description="SRCR" evidence="8">
    <location>
        <begin position="1498"/>
        <end position="1605"/>
    </location>
</feature>
<dbReference type="PANTHER" id="PTHR48071:SF28">
    <property type="entry name" value="SRCR DOMAIN-CONTAINING PROTEIN"/>
    <property type="match status" value="1"/>
</dbReference>
<sequence>MSFKILTFLGMIVSAKAQNVRLVGGSSGLEGRVEVYYSGQWGTVCDDGWGMEEADVVCHQLGFGDATSAPQAAAFGRGHGLIFLDDVDCVGTEATLSACNHRGVGSHNCQHNEDAGVTCSASVSGTASSASSTIRLVGGPSSLAGRVEVFIGNQWGTVCDDLFDLNDAAVACRQLGYGPATRVIGGATYGPGSGQILLDNLQCRGTEVSLTQCSHNGVGVHNCRHNEDVSVVCAPSSTNTASTSVRLVGGSAPTEGRVEVFINNRWGTICDDSWDMNDAAVVCRQLGYQGAIFAAQRARYGQGTGDILLDDVRCIGNEPDITACPHNGVGTHNCGHHEDAGVACVATTDPDVSSTSLRLVGGTSHNEGRVEIQIGGEWGTVCDDHWDLVDATVACRQLGFATAIAFKTFAYFGQGTGPIVLDDVDCRGTEVNLVDCGHRPIYQHNCGHAEDAGVICSQGVRLVGGGDAHEGRVELFYNGAWGTVCDDNWDTDDASVVCRQLGYGSASEAVTDGRFGPGVGAILLDDVNCSGNESHIASCLHRGIGSHNCLHSEDAGAVCQLNMRLVGGSVEHEGRVEVYYQGAWGTICDDGWDINEATVICSYLNYGGAIEATTMARFGQGTGPIYLDDLSCTGTELNILSCPRQSLGSNNCGHNEDAGVICEGTDAMRLVGGSNDAEGRVEIFHAGQWGTICDDSWDISDAEVVCRQMGFSSATSAKSNAFFGAGSGPIFLDNVACTGYESSIMDCSHGGLGNHNCGHNEDAGVVCTTSRRLRLLEGSSFNEGRIEVFKNGEWGTICDDEWGISDATVICKEMGFPSAVSALGNAHFGEGAGLIHLDDVACYGYETSIFNCRHSPSHDCAHTEDAGVVCSSPVRLVGGSDDNEGRIEVYMDGSWGTICDNAWDIEDANVICRQLGYESATDAYTGAHFGQGSGPIIFDQVECRGDENAIIFCDHNQLGNRNCGHHKDAGVSCSIPVRLRGGATSNAGRVELYYRGRWGTVCDDYWDMRDANVVCQQLGFGPATQAFGNAHFGRGTGSILLDDVQCDGTETDILNCQHSPIGFHNCRHHEDAGVACRGSDAVRIIGGKEDNEGRVEIYHNGQWGTVCDDQWDINAANVVCRQLGYSAALSATTVGGSMPGTGPIYLDDVRCTGSESTILDCTHSGLGTSNCGHNEDAGVICAEQESIRLVDGPTPNEGRVEVFMDGEWGTVCDDEWALVDGNVVCIQLGYPAALSVTNMAHYGEGTGPIHFDNVNCNGEEQQLSRCRYTDQHNCQHSEDAGVKCVPGVRLIGGRTASEGRVEVFVGGAWGTVCDDDWDATDGQVVCQQLGFNAAVAVYTNAHFGEGTGAIFLDNLICNGDEDSLLSCIHSGLGQHNCGHHEDAGVSCGSSYPIRLAGGKSDRQGRVEIQVDNVWGTICDDNFDDKEADVICRQLGYAWAQVGYNWGNARFGQGTGPIHLDDLQCSGTERSITDCPHGGVGNHNCGHHEDASVSCEVPVRLSATTSTTRGRVELFYQGEWGTVCDDSFDDNEADVVCSQLGFSSGSALTLGTYFGKNTQEIADDDVPIWLDELQCDGSEHTLMDCPHSGVVNHNCGHTEDAFVYCRP</sequence>
<organism evidence="9 10">
    <name type="scientific">Holothuria leucospilota</name>
    <name type="common">Black long sea cucumber</name>
    <name type="synonym">Mertensiothuria leucospilota</name>
    <dbReference type="NCBI Taxonomy" id="206669"/>
    <lineage>
        <taxon>Eukaryota</taxon>
        <taxon>Metazoa</taxon>
        <taxon>Echinodermata</taxon>
        <taxon>Eleutherozoa</taxon>
        <taxon>Echinozoa</taxon>
        <taxon>Holothuroidea</taxon>
        <taxon>Aspidochirotacea</taxon>
        <taxon>Aspidochirotida</taxon>
        <taxon>Holothuriidae</taxon>
        <taxon>Holothuria</taxon>
    </lineage>
</organism>
<dbReference type="PRINTS" id="PR00258">
    <property type="entry name" value="SPERACTRCPTR"/>
</dbReference>
<feature type="domain" description="SRCR" evidence="8">
    <location>
        <begin position="1288"/>
        <end position="1388"/>
    </location>
</feature>
<dbReference type="PANTHER" id="PTHR48071">
    <property type="entry name" value="SRCR DOMAIN-CONTAINING PROTEIN"/>
    <property type="match status" value="1"/>
</dbReference>
<feature type="domain" description="SRCR" evidence="8">
    <location>
        <begin position="20"/>
        <end position="120"/>
    </location>
</feature>
<dbReference type="InterPro" id="IPR001190">
    <property type="entry name" value="SRCR"/>
</dbReference>
<evidence type="ECO:0000256" key="2">
    <source>
        <dbReference type="ARBA" id="ARBA00022737"/>
    </source>
</evidence>
<dbReference type="FunFam" id="3.10.250.10:FF:000006">
    <property type="entry name" value="neurotrypsin isoform X2"/>
    <property type="match status" value="8"/>
</dbReference>
<feature type="disulfide bond" evidence="6">
    <location>
        <begin position="529"/>
        <end position="539"/>
    </location>
</feature>
<feature type="disulfide bond" evidence="6">
    <location>
        <begin position="89"/>
        <end position="99"/>
    </location>
</feature>
<name>A0A9Q1HCF3_HOLLE</name>
<comment type="caution">
    <text evidence="6">Lacks conserved residue(s) required for the propagation of feature annotation.</text>
</comment>
<feature type="disulfide bond" evidence="6">
    <location>
        <begin position="1313"/>
        <end position="1377"/>
    </location>
</feature>
<feature type="disulfide bond" evidence="6">
    <location>
        <begin position="1002"/>
        <end position="1066"/>
    </location>
</feature>
<feature type="disulfide bond" evidence="6">
    <location>
        <begin position="283"/>
        <end position="344"/>
    </location>
</feature>
<feature type="disulfide bond" evidence="6">
    <location>
        <begin position="899"/>
        <end position="963"/>
    </location>
</feature>
<feature type="disulfide bond" evidence="6">
    <location>
        <begin position="693"/>
        <end position="757"/>
    </location>
</feature>
<keyword evidence="5" id="KW-0325">Glycoprotein</keyword>
<feature type="disulfide bond" evidence="6">
    <location>
        <begin position="426"/>
        <end position="436"/>
    </location>
</feature>
<evidence type="ECO:0000256" key="6">
    <source>
        <dbReference type="PROSITE-ProRule" id="PRU00196"/>
    </source>
</evidence>
<feature type="disulfide bond" evidence="6">
    <location>
        <begin position="172"/>
        <end position="233"/>
    </location>
</feature>
<feature type="disulfide bond" evidence="6">
    <location>
        <begin position="1256"/>
        <end position="1266"/>
    </location>
</feature>
<dbReference type="Pfam" id="PF00530">
    <property type="entry name" value="SRCR"/>
    <property type="match status" value="15"/>
</dbReference>
<feature type="disulfide bond" evidence="6">
    <location>
        <begin position="1357"/>
        <end position="1367"/>
    </location>
</feature>
<feature type="domain" description="SRCR" evidence="8">
    <location>
        <begin position="245"/>
        <end position="345"/>
    </location>
</feature>
<feature type="disulfide bond" evidence="6">
    <location>
        <begin position="485"/>
        <end position="549"/>
    </location>
</feature>
<feature type="domain" description="SRCR" evidence="8">
    <location>
        <begin position="773"/>
        <end position="871"/>
    </location>
</feature>
<feature type="disulfide bond" evidence="6">
    <location>
        <begin position="588"/>
        <end position="652"/>
    </location>
</feature>
<feature type="disulfide bond" evidence="6">
    <location>
        <begin position="632"/>
        <end position="642"/>
    </location>
</feature>
<evidence type="ECO:0000256" key="4">
    <source>
        <dbReference type="ARBA" id="ARBA00023170"/>
    </source>
</evidence>
<protein>
    <submittedName>
        <fullName evidence="9">Deleted in malignant brain tumors 1 protein</fullName>
    </submittedName>
</protein>
<feature type="domain" description="SRCR" evidence="8">
    <location>
        <begin position="977"/>
        <end position="1077"/>
    </location>
</feature>
<keyword evidence="2" id="KW-0677">Repeat</keyword>
<feature type="disulfide bond" evidence="6">
    <location>
        <begin position="498"/>
        <end position="559"/>
    </location>
</feature>
<dbReference type="GO" id="GO:0016020">
    <property type="term" value="C:membrane"/>
    <property type="evidence" value="ECO:0007669"/>
    <property type="project" value="InterPro"/>
</dbReference>
<feature type="disulfide bond" evidence="6">
    <location>
        <begin position="943"/>
        <end position="953"/>
    </location>
</feature>
<dbReference type="Gene3D" id="3.10.250.10">
    <property type="entry name" value="SRCR-like domain"/>
    <property type="match status" value="15"/>
</dbReference>
<evidence type="ECO:0000256" key="3">
    <source>
        <dbReference type="ARBA" id="ARBA00023157"/>
    </source>
</evidence>
<feature type="domain" description="SRCR" evidence="8">
    <location>
        <begin position="134"/>
        <end position="234"/>
    </location>
</feature>
<dbReference type="Proteomes" id="UP001152320">
    <property type="component" value="Chromosome 6"/>
</dbReference>
<reference evidence="9" key="1">
    <citation type="submission" date="2021-10" db="EMBL/GenBank/DDBJ databases">
        <title>Tropical sea cucumber genome reveals ecological adaptation and Cuvierian tubules defense mechanism.</title>
        <authorList>
            <person name="Chen T."/>
        </authorList>
    </citation>
    <scope>NUCLEOTIDE SEQUENCE</scope>
    <source>
        <strain evidence="9">Nanhai2018</strain>
        <tissue evidence="9">Muscle</tissue>
    </source>
</reference>
<feature type="domain" description="SRCR" evidence="8">
    <location>
        <begin position="1082"/>
        <end position="1182"/>
    </location>
</feature>
<feature type="domain" description="SRCR" evidence="8">
    <location>
        <begin position="1393"/>
        <end position="1495"/>
    </location>
</feature>
<dbReference type="OrthoDB" id="536948at2759"/>
<feature type="domain" description="SRCR" evidence="8">
    <location>
        <begin position="1187"/>
        <end position="1285"/>
    </location>
</feature>
<feature type="disulfide bond" evidence="6">
    <location>
        <begin position="270"/>
        <end position="334"/>
    </location>
</feature>
<feature type="disulfide bond" evidence="6">
    <location>
        <begin position="1046"/>
        <end position="1056"/>
    </location>
</feature>
<feature type="disulfide bond" evidence="6">
    <location>
        <begin position="382"/>
        <end position="446"/>
    </location>
</feature>
<feature type="disulfide bond" evidence="6">
    <location>
        <begin position="912"/>
        <end position="973"/>
    </location>
</feature>
<proteinExistence type="predicted"/>
<dbReference type="PROSITE" id="PS50287">
    <property type="entry name" value="SRCR_2"/>
    <property type="match status" value="15"/>
</dbReference>
<dbReference type="InterPro" id="IPR036772">
    <property type="entry name" value="SRCR-like_dom_sf"/>
</dbReference>
<feature type="signal peptide" evidence="7">
    <location>
        <begin position="1"/>
        <end position="17"/>
    </location>
</feature>
<feature type="disulfide bond" evidence="6">
    <location>
        <begin position="1326"/>
        <end position="1387"/>
    </location>
</feature>
<feature type="domain" description="SRCR" evidence="8">
    <location>
        <begin position="563"/>
        <end position="663"/>
    </location>
</feature>
<feature type="domain" description="SRCR" evidence="8">
    <location>
        <begin position="874"/>
        <end position="974"/>
    </location>
</feature>
<keyword evidence="4" id="KW-0675">Receptor</keyword>
<evidence type="ECO:0000259" key="8">
    <source>
        <dbReference type="PROSITE" id="PS50287"/>
    </source>
</evidence>
<feature type="disulfide bond" evidence="6">
    <location>
        <begin position="1120"/>
        <end position="1181"/>
    </location>
</feature>
<feature type="disulfide bond" evidence="6">
    <location>
        <begin position="1151"/>
        <end position="1161"/>
    </location>
</feature>
<feature type="disulfide bond" evidence="6">
    <location>
        <begin position="159"/>
        <end position="223"/>
    </location>
</feature>
<feature type="disulfide bond" evidence="6">
    <location>
        <begin position="1574"/>
        <end position="1584"/>
    </location>
</feature>
<feature type="disulfide bond" evidence="6">
    <location>
        <begin position="1015"/>
        <end position="1076"/>
    </location>
</feature>
<keyword evidence="3 6" id="KW-1015">Disulfide bond</keyword>
<evidence type="ECO:0000313" key="9">
    <source>
        <dbReference type="EMBL" id="KAJ8040920.1"/>
    </source>
</evidence>
<accession>A0A9Q1HCF3</accession>
<keyword evidence="10" id="KW-1185">Reference proteome</keyword>
<feature type="domain" description="SRCR" evidence="8">
    <location>
        <begin position="460"/>
        <end position="560"/>
    </location>
</feature>
<feature type="disulfide bond" evidence="6">
    <location>
        <begin position="395"/>
        <end position="456"/>
    </location>
</feature>
<dbReference type="SMART" id="SM00202">
    <property type="entry name" value="SR"/>
    <property type="match status" value="15"/>
</dbReference>
<feature type="disulfide bond" evidence="6">
    <location>
        <begin position="601"/>
        <end position="662"/>
    </location>
</feature>
<keyword evidence="1 7" id="KW-0732">Signal</keyword>
<dbReference type="FunFam" id="3.10.250.10:FF:000011">
    <property type="entry name" value="Scavenger receptor class A member 5"/>
    <property type="match status" value="3"/>
</dbReference>
<feature type="disulfide bond" evidence="6">
    <location>
        <begin position="1464"/>
        <end position="1474"/>
    </location>
</feature>
<dbReference type="FunFam" id="3.10.250.10:FF:000007">
    <property type="entry name" value="Soluble scavenger receptor cysteine-rich domain-containing protein SSC5D"/>
    <property type="match status" value="1"/>
</dbReference>
<feature type="disulfide bond" evidence="6">
    <location>
        <begin position="45"/>
        <end position="109"/>
    </location>
</feature>
<dbReference type="PROSITE" id="PS00420">
    <property type="entry name" value="SRCR_1"/>
    <property type="match status" value="12"/>
</dbReference>
<gene>
    <name evidence="9" type="ORF">HOLleu_15370</name>
</gene>
<feature type="disulfide bond" evidence="6">
    <location>
        <begin position="737"/>
        <end position="747"/>
    </location>
</feature>
<evidence type="ECO:0000256" key="7">
    <source>
        <dbReference type="SAM" id="SignalP"/>
    </source>
</evidence>
<dbReference type="FunFam" id="3.10.250.10:FF:000001">
    <property type="entry name" value="Lysyl oxidase 4 isoform X1"/>
    <property type="match status" value="3"/>
</dbReference>
<feature type="disulfide bond" evidence="6">
    <location>
        <begin position="706"/>
        <end position="767"/>
    </location>
</feature>
<feature type="disulfide bond" evidence="6">
    <location>
        <begin position="1107"/>
        <end position="1171"/>
    </location>
</feature>
<feature type="domain" description="SRCR" evidence="8">
    <location>
        <begin position="668"/>
        <end position="768"/>
    </location>
</feature>
<feature type="disulfide bond" evidence="6">
    <location>
        <begin position="58"/>
        <end position="119"/>
    </location>
</feature>
<evidence type="ECO:0000313" key="10">
    <source>
        <dbReference type="Proteomes" id="UP001152320"/>
    </source>
</evidence>
<feature type="disulfide bond" evidence="6">
    <location>
        <begin position="314"/>
        <end position="324"/>
    </location>
</feature>
<feature type="disulfide bond" evidence="6">
    <location>
        <begin position="842"/>
        <end position="852"/>
    </location>
</feature>
<feature type="domain" description="SRCR" evidence="8">
    <location>
        <begin position="357"/>
        <end position="457"/>
    </location>
</feature>
<evidence type="ECO:0000256" key="5">
    <source>
        <dbReference type="ARBA" id="ARBA00023180"/>
    </source>
</evidence>
<comment type="caution">
    <text evidence="9">The sequence shown here is derived from an EMBL/GenBank/DDBJ whole genome shotgun (WGS) entry which is preliminary data.</text>
</comment>